<dbReference type="eggNOG" id="COG1653">
    <property type="taxonomic scope" value="Bacteria"/>
</dbReference>
<reference evidence="1 2" key="1">
    <citation type="journal article" date="2008" name="Proc. Natl. Acad. Sci. U.S.A.">
        <title>The genome of Cyanothece 51142, a unicellular diazotrophic cyanobacterium important in the marine nitrogen cycle.</title>
        <authorList>
            <person name="Welsh E.A."/>
            <person name="Liberton M."/>
            <person name="Stoeckel J."/>
            <person name="Loh T."/>
            <person name="Elvitigala T."/>
            <person name="Wang C."/>
            <person name="Wollam A."/>
            <person name="Fulton R.S."/>
            <person name="Clifton S.W."/>
            <person name="Jacobs J.M."/>
            <person name="Aurora R."/>
            <person name="Ghosh B.K."/>
            <person name="Sherman L.A."/>
            <person name="Smith R.D."/>
            <person name="Wilson R.K."/>
            <person name="Pakrasi H.B."/>
        </authorList>
    </citation>
    <scope>NUCLEOTIDE SEQUENCE [LARGE SCALE GENOMIC DNA]</scope>
    <source>
        <strain evidence="2">ATCC 51142 / BH68</strain>
    </source>
</reference>
<dbReference type="HOGENOM" id="CLU_031285_10_1_3"/>
<dbReference type="CDD" id="cd13585">
    <property type="entry name" value="PBP2_TMBP_like"/>
    <property type="match status" value="1"/>
</dbReference>
<dbReference type="PROSITE" id="PS51257">
    <property type="entry name" value="PROKAR_LIPOPROTEIN"/>
    <property type="match status" value="1"/>
</dbReference>
<dbReference type="OrthoDB" id="9769685at2"/>
<dbReference type="PANTHER" id="PTHR43649">
    <property type="entry name" value="ARABINOSE-BINDING PROTEIN-RELATED"/>
    <property type="match status" value="1"/>
</dbReference>
<dbReference type="PANTHER" id="PTHR43649:SF12">
    <property type="entry name" value="DIACETYLCHITOBIOSE BINDING PROTEIN DASA"/>
    <property type="match status" value="1"/>
</dbReference>
<dbReference type="InterPro" id="IPR050490">
    <property type="entry name" value="Bact_solute-bd_prot1"/>
</dbReference>
<evidence type="ECO:0000313" key="2">
    <source>
        <dbReference type="Proteomes" id="UP000001203"/>
    </source>
</evidence>
<dbReference type="KEGG" id="cyt:cce_3418"/>
<dbReference type="AlphaFoldDB" id="B1WZ02"/>
<proteinExistence type="predicted"/>
<protein>
    <submittedName>
        <fullName evidence="1">Probable extracellular solute-binding protein, family 1</fullName>
    </submittedName>
</protein>
<keyword evidence="2" id="KW-1185">Reference proteome</keyword>
<dbReference type="Proteomes" id="UP000001203">
    <property type="component" value="Chromosome circular"/>
</dbReference>
<dbReference type="Pfam" id="PF01547">
    <property type="entry name" value="SBP_bac_1"/>
    <property type="match status" value="1"/>
</dbReference>
<dbReference type="Gene3D" id="3.40.190.10">
    <property type="entry name" value="Periplasmic binding protein-like II"/>
    <property type="match status" value="1"/>
</dbReference>
<name>B1WZ02_CROS5</name>
<gene>
    <name evidence="1" type="ordered locus">cce_3418</name>
</gene>
<evidence type="ECO:0000313" key="1">
    <source>
        <dbReference type="EMBL" id="ACB52766.1"/>
    </source>
</evidence>
<organism evidence="1 2">
    <name type="scientific">Crocosphaera subtropica (strain ATCC 51142 / BH68)</name>
    <name type="common">Cyanothece sp. (strain ATCC 51142)</name>
    <dbReference type="NCBI Taxonomy" id="43989"/>
    <lineage>
        <taxon>Bacteria</taxon>
        <taxon>Bacillati</taxon>
        <taxon>Cyanobacteriota</taxon>
        <taxon>Cyanophyceae</taxon>
        <taxon>Oscillatoriophycideae</taxon>
        <taxon>Chroococcales</taxon>
        <taxon>Aphanothecaceae</taxon>
        <taxon>Crocosphaera</taxon>
        <taxon>Crocosphaera subtropica</taxon>
    </lineage>
</organism>
<sequence>MSKLIDFSKVALWGLLGLILSFLISCNGGQSPTADQELEFWTMQLQPQFTPYFTELIKQFEQDHEGIKIRWVDIPWEAMESKILTAVSANTAPDVVNLNPNFASKLASRNAWLNLTENNYLTPEEKQEYLPNIWDAGTVNNISFGLPWYLTTQITIYNQELLKQAGIEKAPKTFQELAEMAATLKEKTGKYAMFFTFVPGDSGEVLESLVQMGVTLFDENGKAAFNSREGLEAFNYWVNLYQQELLPPEVLTQGHRHAIDLYQSGEIALLSTGAESFPVIIKNAPTIAEVSAASPQITGETGKRNVAVMNLVIPKSTDKPQEAIEFATFVTNTENQLKFAKEANVLPSTIQAIETYINEQENSTEATPLSQAIAISAKQLKEAEVLVPPQDNINQLQKIIYENLQAAMLNEKTVEQALQDAAEAWNNLNNNA</sequence>
<dbReference type="EMBL" id="CP000806">
    <property type="protein sequence ID" value="ACB52766.1"/>
    <property type="molecule type" value="Genomic_DNA"/>
</dbReference>
<dbReference type="InterPro" id="IPR006059">
    <property type="entry name" value="SBP"/>
</dbReference>
<dbReference type="STRING" id="43989.cce_3418"/>
<dbReference type="SUPFAM" id="SSF53850">
    <property type="entry name" value="Periplasmic binding protein-like II"/>
    <property type="match status" value="1"/>
</dbReference>
<dbReference type="RefSeq" id="WP_009545412.1">
    <property type="nucleotide sequence ID" value="NC_010546.1"/>
</dbReference>
<accession>B1WZ02</accession>